<name>A0A699RBD5_TANCI</name>
<evidence type="ECO:0000313" key="1">
    <source>
        <dbReference type="EMBL" id="GFC82996.1"/>
    </source>
</evidence>
<feature type="non-terminal residue" evidence="1">
    <location>
        <position position="1"/>
    </location>
</feature>
<sequence length="136" mass="14986">LEDITYSDDEEDVGAEADFINLETNITVSPIPTTRVHKDHYVTQITGDLSSATKQGEELLQFKMQKVWVLVDLPNEKRAIEFEDFSDNNINEVNAVDTLVAVGQISSNNTNTFSAAGPSNNDVSLTLEKSSYVDTS</sequence>
<proteinExistence type="predicted"/>
<dbReference type="AlphaFoldDB" id="A0A699RBD5"/>
<dbReference type="EMBL" id="BKCJ011087258">
    <property type="protein sequence ID" value="GFC82996.1"/>
    <property type="molecule type" value="Genomic_DNA"/>
</dbReference>
<organism evidence="1">
    <name type="scientific">Tanacetum cinerariifolium</name>
    <name type="common">Dalmatian daisy</name>
    <name type="synonym">Chrysanthemum cinerariifolium</name>
    <dbReference type="NCBI Taxonomy" id="118510"/>
    <lineage>
        <taxon>Eukaryota</taxon>
        <taxon>Viridiplantae</taxon>
        <taxon>Streptophyta</taxon>
        <taxon>Embryophyta</taxon>
        <taxon>Tracheophyta</taxon>
        <taxon>Spermatophyta</taxon>
        <taxon>Magnoliopsida</taxon>
        <taxon>eudicotyledons</taxon>
        <taxon>Gunneridae</taxon>
        <taxon>Pentapetalae</taxon>
        <taxon>asterids</taxon>
        <taxon>campanulids</taxon>
        <taxon>Asterales</taxon>
        <taxon>Asteraceae</taxon>
        <taxon>Asteroideae</taxon>
        <taxon>Anthemideae</taxon>
        <taxon>Anthemidinae</taxon>
        <taxon>Tanacetum</taxon>
    </lineage>
</organism>
<comment type="caution">
    <text evidence="1">The sequence shown here is derived from an EMBL/GenBank/DDBJ whole genome shotgun (WGS) entry which is preliminary data.</text>
</comment>
<gene>
    <name evidence="1" type="ORF">Tci_854966</name>
</gene>
<protein>
    <submittedName>
        <fullName evidence="1">Uncharacterized protein</fullName>
    </submittedName>
</protein>
<reference evidence="1" key="1">
    <citation type="journal article" date="2019" name="Sci. Rep.">
        <title>Draft genome of Tanacetum cinerariifolium, the natural source of mosquito coil.</title>
        <authorList>
            <person name="Yamashiro T."/>
            <person name="Shiraishi A."/>
            <person name="Satake H."/>
            <person name="Nakayama K."/>
        </authorList>
    </citation>
    <scope>NUCLEOTIDE SEQUENCE</scope>
</reference>
<accession>A0A699RBD5</accession>